<evidence type="ECO:0000313" key="3">
    <source>
        <dbReference type="Proteomes" id="UP000695802"/>
    </source>
</evidence>
<feature type="chain" id="PRO_5047368186" evidence="1">
    <location>
        <begin position="28"/>
        <end position="379"/>
    </location>
</feature>
<accession>A0ABS3AYP7</accession>
<proteinExistence type="predicted"/>
<evidence type="ECO:0000313" key="2">
    <source>
        <dbReference type="EMBL" id="MBN6100949.1"/>
    </source>
</evidence>
<dbReference type="PANTHER" id="PTHR43737:SF1">
    <property type="entry name" value="DUF1501 DOMAIN-CONTAINING PROTEIN"/>
    <property type="match status" value="1"/>
</dbReference>
<dbReference type="PROSITE" id="PS51318">
    <property type="entry name" value="TAT"/>
    <property type="match status" value="1"/>
</dbReference>
<keyword evidence="3" id="KW-1185">Reference proteome</keyword>
<keyword evidence="1" id="KW-0732">Signal</keyword>
<dbReference type="RefSeq" id="WP_206228630.1">
    <property type="nucleotide sequence ID" value="NZ_JAFIWB010000001.1"/>
</dbReference>
<feature type="signal peptide" evidence="1">
    <location>
        <begin position="1"/>
        <end position="27"/>
    </location>
</feature>
<gene>
    <name evidence="2" type="ORF">JR064_02075</name>
</gene>
<reference evidence="2 3" key="1">
    <citation type="submission" date="2021-02" db="EMBL/GenBank/DDBJ databases">
        <title>Taxonomically Unique Crown Gall-Associated Xanthomonas Stains Have Deficiency in Virulence Repertories.</title>
        <authorList>
            <person name="Mafakheri H."/>
            <person name="Taghavi S.M."/>
            <person name="Dimkic I."/>
            <person name="Nemanja K."/>
            <person name="Osdaghi E."/>
        </authorList>
    </citation>
    <scope>NUCLEOTIDE SEQUENCE [LARGE SCALE GENOMIC DNA]</scope>
    <source>
        <strain evidence="2 3">FX4</strain>
    </source>
</reference>
<organism evidence="2 3">
    <name type="scientific">Xanthomonas bonasiae</name>
    <dbReference type="NCBI Taxonomy" id="2810351"/>
    <lineage>
        <taxon>Bacteria</taxon>
        <taxon>Pseudomonadati</taxon>
        <taxon>Pseudomonadota</taxon>
        <taxon>Gammaproteobacteria</taxon>
        <taxon>Lysobacterales</taxon>
        <taxon>Lysobacteraceae</taxon>
        <taxon>Xanthomonas</taxon>
    </lineage>
</organism>
<dbReference type="PANTHER" id="PTHR43737">
    <property type="entry name" value="BLL7424 PROTEIN"/>
    <property type="match status" value="1"/>
</dbReference>
<dbReference type="InterPro" id="IPR010869">
    <property type="entry name" value="DUF1501"/>
</dbReference>
<dbReference type="EMBL" id="JAFIWB010000001">
    <property type="protein sequence ID" value="MBN6100949.1"/>
    <property type="molecule type" value="Genomic_DNA"/>
</dbReference>
<comment type="caution">
    <text evidence="2">The sequence shown here is derived from an EMBL/GenBank/DDBJ whole genome shotgun (WGS) entry which is preliminary data.</text>
</comment>
<dbReference type="Pfam" id="PF07394">
    <property type="entry name" value="DUF1501"/>
    <property type="match status" value="1"/>
</dbReference>
<dbReference type="InterPro" id="IPR006311">
    <property type="entry name" value="TAT_signal"/>
</dbReference>
<protein>
    <submittedName>
        <fullName evidence="2">DUF1501 domain-containing protein</fullName>
    </submittedName>
</protein>
<evidence type="ECO:0000256" key="1">
    <source>
        <dbReference type="SAM" id="SignalP"/>
    </source>
</evidence>
<name>A0ABS3AYP7_9XANT</name>
<dbReference type="Proteomes" id="UP000695802">
    <property type="component" value="Unassembled WGS sequence"/>
</dbReference>
<sequence length="379" mass="39300">MQLTRRRFLAASGAATLLSLWSGAALATPGAQTRLLVVLLRGALDGLHALVPQGDADYARLRGALAPPQTLALDGSFALHPALAFAHELYARKQWLPVVAVAPPYRQRSHFEAQDCLENGTARPSGASSGWLNRCAAALHGADALSVSTVTPLIMRGPGAVSSWSPPLPTAVNPILLQRLQPLYAADAQLADGFARAVRGQGMQVDSVKGGQLPQAMSAAASFMAKADGPRIGFVEDSGWDTHGNQATVLQRKLAELDAGVRAFHDGAGASWERSVVAVVTEFGRTAAVNGTGGTDHGTGGVAFLAGGAIRGGRIAGDWPGLSPRALNEGRDLRATADLRGLFKHLLSAHLGVSEAALETQVFPGSGAVRAMEGLVASR</sequence>